<accession>A0ACC1MQM9</accession>
<proteinExistence type="predicted"/>
<sequence length="175" mass="19687">MVWNNASAEEYAGVRAYAQRVKQAIIAAHDSILAARTKQVRDANRKRRPVPFEVGDLVYLSTKNLSLPKGLARKLAPKFVGPYKIIRDYGNSSFKLDLPSSLRQRGVHDVFHASLLRIHEPNDDHLFPGRLESQVYDLGGQDDEWAIERVLSHKGIGAAAVFEVLWKSGDRSWVP</sequence>
<keyword evidence="2" id="KW-1185">Reference proteome</keyword>
<evidence type="ECO:0000313" key="2">
    <source>
        <dbReference type="Proteomes" id="UP001144978"/>
    </source>
</evidence>
<organism evidence="1 2">
    <name type="scientific">Trametes sanguinea</name>
    <dbReference type="NCBI Taxonomy" id="158606"/>
    <lineage>
        <taxon>Eukaryota</taxon>
        <taxon>Fungi</taxon>
        <taxon>Dikarya</taxon>
        <taxon>Basidiomycota</taxon>
        <taxon>Agaricomycotina</taxon>
        <taxon>Agaricomycetes</taxon>
        <taxon>Polyporales</taxon>
        <taxon>Polyporaceae</taxon>
        <taxon>Trametes</taxon>
    </lineage>
</organism>
<evidence type="ECO:0000313" key="1">
    <source>
        <dbReference type="EMBL" id="KAJ2968911.1"/>
    </source>
</evidence>
<comment type="caution">
    <text evidence="1">The sequence shown here is derived from an EMBL/GenBank/DDBJ whole genome shotgun (WGS) entry which is preliminary data.</text>
</comment>
<protein>
    <submittedName>
        <fullName evidence="1">Uncharacterized protein</fullName>
    </submittedName>
</protein>
<reference evidence="1" key="1">
    <citation type="submission" date="2022-08" db="EMBL/GenBank/DDBJ databases">
        <title>Genome Sequence of Pycnoporus sanguineus.</title>
        <authorList>
            <person name="Buettner E."/>
        </authorList>
    </citation>
    <scope>NUCLEOTIDE SEQUENCE</scope>
    <source>
        <strain evidence="1">CG-C14</strain>
    </source>
</reference>
<dbReference type="Proteomes" id="UP001144978">
    <property type="component" value="Unassembled WGS sequence"/>
</dbReference>
<name>A0ACC1MQM9_9APHY</name>
<dbReference type="EMBL" id="JANSHE010005890">
    <property type="protein sequence ID" value="KAJ2968911.1"/>
    <property type="molecule type" value="Genomic_DNA"/>
</dbReference>
<gene>
    <name evidence="1" type="ORF">NUW54_g13085</name>
</gene>